<name>A0A194V2J2_CYTMA</name>
<dbReference type="AlphaFoldDB" id="A0A194V2J2"/>
<dbReference type="EMBL" id="KN714709">
    <property type="protein sequence ID" value="KUI58124.1"/>
    <property type="molecule type" value="Genomic_DNA"/>
</dbReference>
<reference evidence="2" key="1">
    <citation type="submission" date="2014-12" db="EMBL/GenBank/DDBJ databases">
        <title>Genome Sequence of Valsa Canker Pathogens Uncovers a Specific Adaption of Colonization on Woody Bark.</title>
        <authorList>
            <person name="Yin Z."/>
            <person name="Liu H."/>
            <person name="Gao X."/>
            <person name="Li Z."/>
            <person name="Song N."/>
            <person name="Ke X."/>
            <person name="Dai Q."/>
            <person name="Wu Y."/>
            <person name="Sun Y."/>
            <person name="Xu J.-R."/>
            <person name="Kang Z.K."/>
            <person name="Wang L."/>
            <person name="Huang L."/>
        </authorList>
    </citation>
    <scope>NUCLEOTIDE SEQUENCE [LARGE SCALE GENOMIC DNA]</scope>
    <source>
        <strain evidence="2">SXYL134</strain>
    </source>
</reference>
<dbReference type="Proteomes" id="UP000078576">
    <property type="component" value="Unassembled WGS sequence"/>
</dbReference>
<evidence type="ECO:0000313" key="2">
    <source>
        <dbReference type="Proteomes" id="UP000078576"/>
    </source>
</evidence>
<proteinExistence type="predicted"/>
<accession>A0A194V2J2</accession>
<evidence type="ECO:0000313" key="1">
    <source>
        <dbReference type="EMBL" id="KUI58124.1"/>
    </source>
</evidence>
<keyword evidence="2" id="KW-1185">Reference proteome</keyword>
<organism evidence="1 2">
    <name type="scientific">Cytospora mali</name>
    <name type="common">Apple Valsa canker fungus</name>
    <name type="synonym">Valsa mali</name>
    <dbReference type="NCBI Taxonomy" id="578113"/>
    <lineage>
        <taxon>Eukaryota</taxon>
        <taxon>Fungi</taxon>
        <taxon>Dikarya</taxon>
        <taxon>Ascomycota</taxon>
        <taxon>Pezizomycotina</taxon>
        <taxon>Sordariomycetes</taxon>
        <taxon>Sordariomycetidae</taxon>
        <taxon>Diaporthales</taxon>
        <taxon>Cytosporaceae</taxon>
        <taxon>Cytospora</taxon>
    </lineage>
</organism>
<gene>
    <name evidence="1" type="ORF">VP1G_11003</name>
</gene>
<sequence length="73" mass="8065">MIPKVSSDWTISKVRDKFSWSPMDRCEGLTIENPVAITHCGSGAGWSSDQEMVDVLSLGHSNEEFDDDSDSTE</sequence>
<protein>
    <submittedName>
        <fullName evidence="1">Uncharacterized protein</fullName>
    </submittedName>
</protein>